<dbReference type="Pfam" id="PF06395">
    <property type="entry name" value="CDC24"/>
    <property type="match status" value="1"/>
</dbReference>
<feature type="domain" description="DH" evidence="2">
    <location>
        <begin position="211"/>
        <end position="389"/>
    </location>
</feature>
<evidence type="ECO:0000313" key="4">
    <source>
        <dbReference type="EMBL" id="KAF7345968.1"/>
    </source>
</evidence>
<sequence length="696" mass="78849">MREYDAVSQTLDYSHHRCTGGPQLLLSLSAMSDEDLAVFQSVSFLQRCSALRDRLMQIRGFPHYFSLANPDHGQSIDPIIQLWDLFSLGIPLCYIFDLLPEEDGFPKINCSEFNQDANPNRAKKHAIALFAMQLRTDHFKQKILDSEPFTVTDLWDRNSVGGFLKVVDTVTAIINYLPPDAFEGSAPPSPMSRRLLALRNNPKPATHPTKTQELIIRELVETERKYGKDIELMHKYATILSQSNWIDDDIRLALFPNINELFNFQLKFLIRIERTAELAWQDQNWGQHFLEAEKEFSEIYAPYCANYANASEFVVTDEVQQKLASLNHLLNVKSELPAFIKKPVGRVCKYPLLLDSLLKASSAANYQHYDALKNGLEASKRVTDIINEAQRRADIEQTVKSLQTRVADWKGHNIDDFGELLLYDHFVVNKSAVDREYVVFLFEKILLLCKEVSKDPPNHRSFFSVTRNTPLVLKGRIFVSNVTQVVPPSEKDSDASTPYGRRYPLTVWWKGEDPGRDSFILLCRQEYQLKVWESEINRLIGPSGQGSQANDGSGGLDVNGQPQTLGATLSRGGGPPPEIRLDAGSPTPAGDTLPSDCPPRVQTEPNDASRALTVVKVKVYVNEDIFVLQVPRTIDYDGFMEKITRKLRLLGPLPEEPVRLKYRDQEGDMVAVNCSEDLQMALEECQPEGRLTVYVR</sequence>
<dbReference type="PANTHER" id="PTHR47339">
    <property type="entry name" value="CELL DIVISION CONTROL PROTEIN 24"/>
    <property type="match status" value="1"/>
</dbReference>
<accession>A0A8H6XR48</accession>
<dbReference type="InterPro" id="IPR000219">
    <property type="entry name" value="DH_dom"/>
</dbReference>
<dbReference type="GO" id="GO:0043332">
    <property type="term" value="C:mating projection tip"/>
    <property type="evidence" value="ECO:0007669"/>
    <property type="project" value="TreeGrafter"/>
</dbReference>
<dbReference type="GO" id="GO:0030010">
    <property type="term" value="P:establishment of cell polarity"/>
    <property type="evidence" value="ECO:0007669"/>
    <property type="project" value="TreeGrafter"/>
</dbReference>
<dbReference type="Gene3D" id="1.20.900.10">
    <property type="entry name" value="Dbl homology (DH) domain"/>
    <property type="match status" value="1"/>
</dbReference>
<evidence type="ECO:0000259" key="3">
    <source>
        <dbReference type="PROSITE" id="PS51745"/>
    </source>
</evidence>
<dbReference type="PROSITE" id="PS51745">
    <property type="entry name" value="PB1"/>
    <property type="match status" value="1"/>
</dbReference>
<dbReference type="Pfam" id="PF00621">
    <property type="entry name" value="RhoGEF"/>
    <property type="match status" value="1"/>
</dbReference>
<dbReference type="InterPro" id="IPR033511">
    <property type="entry name" value="Cdc24/Scd1_PH_dom"/>
</dbReference>
<dbReference type="CDD" id="cd13246">
    <property type="entry name" value="PH_Scd1"/>
    <property type="match status" value="1"/>
</dbReference>
<dbReference type="CDD" id="cd05992">
    <property type="entry name" value="PB1"/>
    <property type="match status" value="1"/>
</dbReference>
<gene>
    <name evidence="4" type="ORF">MVEN_01619300</name>
</gene>
<dbReference type="InterPro" id="IPR010481">
    <property type="entry name" value="Cdc24/Scd1_N"/>
</dbReference>
<dbReference type="Proteomes" id="UP000620124">
    <property type="component" value="Unassembled WGS sequence"/>
</dbReference>
<dbReference type="InterPro" id="IPR011993">
    <property type="entry name" value="PH-like_dom_sf"/>
</dbReference>
<keyword evidence="5" id="KW-1185">Reference proteome</keyword>
<dbReference type="Pfam" id="PF15411">
    <property type="entry name" value="PH_10"/>
    <property type="match status" value="1"/>
</dbReference>
<evidence type="ECO:0000259" key="2">
    <source>
        <dbReference type="PROSITE" id="PS50010"/>
    </source>
</evidence>
<name>A0A8H6XR48_9AGAR</name>
<dbReference type="InterPro" id="IPR000270">
    <property type="entry name" value="PB1_dom"/>
</dbReference>
<proteinExistence type="predicted"/>
<dbReference type="EMBL" id="JACAZI010000013">
    <property type="protein sequence ID" value="KAF7345968.1"/>
    <property type="molecule type" value="Genomic_DNA"/>
</dbReference>
<evidence type="ECO:0000256" key="1">
    <source>
        <dbReference type="SAM" id="MobiDB-lite"/>
    </source>
</evidence>
<dbReference type="GO" id="GO:0000935">
    <property type="term" value="C:division septum"/>
    <property type="evidence" value="ECO:0007669"/>
    <property type="project" value="TreeGrafter"/>
</dbReference>
<dbReference type="CDD" id="cd00160">
    <property type="entry name" value="RhoGEF"/>
    <property type="match status" value="1"/>
</dbReference>
<dbReference type="GO" id="GO:0031106">
    <property type="term" value="P:septin ring organization"/>
    <property type="evidence" value="ECO:0007669"/>
    <property type="project" value="TreeGrafter"/>
</dbReference>
<dbReference type="GO" id="GO:0005737">
    <property type="term" value="C:cytoplasm"/>
    <property type="evidence" value="ECO:0007669"/>
    <property type="project" value="TreeGrafter"/>
</dbReference>
<dbReference type="PANTHER" id="PTHR47339:SF1">
    <property type="entry name" value="CELL DIVISION CONTROL PROTEIN 24"/>
    <property type="match status" value="1"/>
</dbReference>
<dbReference type="GO" id="GO:0005634">
    <property type="term" value="C:nucleus"/>
    <property type="evidence" value="ECO:0007669"/>
    <property type="project" value="TreeGrafter"/>
</dbReference>
<dbReference type="PROSITE" id="PS50010">
    <property type="entry name" value="DH_2"/>
    <property type="match status" value="1"/>
</dbReference>
<feature type="region of interest" description="Disordered" evidence="1">
    <location>
        <begin position="542"/>
        <end position="600"/>
    </location>
</feature>
<feature type="domain" description="PB1" evidence="3">
    <location>
        <begin position="614"/>
        <end position="696"/>
    </location>
</feature>
<dbReference type="SUPFAM" id="SSF54277">
    <property type="entry name" value="CAD &amp; PB1 domains"/>
    <property type="match status" value="1"/>
</dbReference>
<comment type="caution">
    <text evidence="4">The sequence shown here is derived from an EMBL/GenBank/DDBJ whole genome shotgun (WGS) entry which is preliminary data.</text>
</comment>
<dbReference type="AlphaFoldDB" id="A0A8H6XR48"/>
<dbReference type="Pfam" id="PF00564">
    <property type="entry name" value="PB1"/>
    <property type="match status" value="1"/>
</dbReference>
<dbReference type="SMART" id="SM00666">
    <property type="entry name" value="PB1"/>
    <property type="match status" value="1"/>
</dbReference>
<organism evidence="4 5">
    <name type="scientific">Mycena venus</name>
    <dbReference type="NCBI Taxonomy" id="2733690"/>
    <lineage>
        <taxon>Eukaryota</taxon>
        <taxon>Fungi</taxon>
        <taxon>Dikarya</taxon>
        <taxon>Basidiomycota</taxon>
        <taxon>Agaricomycotina</taxon>
        <taxon>Agaricomycetes</taxon>
        <taxon>Agaricomycetidae</taxon>
        <taxon>Agaricales</taxon>
        <taxon>Marasmiineae</taxon>
        <taxon>Mycenaceae</taxon>
        <taxon>Mycena</taxon>
    </lineage>
</organism>
<evidence type="ECO:0000313" key="5">
    <source>
        <dbReference type="Proteomes" id="UP000620124"/>
    </source>
</evidence>
<dbReference type="GO" id="GO:0005085">
    <property type="term" value="F:guanyl-nucleotide exchange factor activity"/>
    <property type="evidence" value="ECO:0007669"/>
    <property type="project" value="InterPro"/>
</dbReference>
<dbReference type="OrthoDB" id="1594986at2759"/>
<dbReference type="InterPro" id="IPR053793">
    <property type="entry name" value="PB1-like"/>
</dbReference>
<dbReference type="SMART" id="SM00325">
    <property type="entry name" value="RhoGEF"/>
    <property type="match status" value="1"/>
</dbReference>
<dbReference type="Gene3D" id="3.10.20.90">
    <property type="entry name" value="Phosphatidylinositol 3-kinase Catalytic Subunit, Chain A, domain 1"/>
    <property type="match status" value="1"/>
</dbReference>
<protein>
    <submittedName>
        <fullName evidence="4">Rho guanine nucleotide exchange factor scd1</fullName>
    </submittedName>
</protein>
<dbReference type="Gene3D" id="2.30.29.30">
    <property type="entry name" value="Pleckstrin-homology domain (PH domain)/Phosphotyrosine-binding domain (PTB)"/>
    <property type="match status" value="1"/>
</dbReference>
<dbReference type="SUPFAM" id="SSF50729">
    <property type="entry name" value="PH domain-like"/>
    <property type="match status" value="1"/>
</dbReference>
<dbReference type="SUPFAM" id="SSF48065">
    <property type="entry name" value="DBL homology domain (DH-domain)"/>
    <property type="match status" value="1"/>
</dbReference>
<dbReference type="InterPro" id="IPR053026">
    <property type="entry name" value="CDC42_GEF"/>
</dbReference>
<dbReference type="InterPro" id="IPR035899">
    <property type="entry name" value="DBL_dom_sf"/>
</dbReference>
<reference evidence="4" key="1">
    <citation type="submission" date="2020-05" db="EMBL/GenBank/DDBJ databases">
        <title>Mycena genomes resolve the evolution of fungal bioluminescence.</title>
        <authorList>
            <person name="Tsai I.J."/>
        </authorList>
    </citation>
    <scope>NUCLEOTIDE SEQUENCE</scope>
    <source>
        <strain evidence="4">CCC161011</strain>
    </source>
</reference>